<feature type="transmembrane region" description="Helical" evidence="2">
    <location>
        <begin position="96"/>
        <end position="116"/>
    </location>
</feature>
<dbReference type="AlphaFoldDB" id="A0A2V2N1N7"/>
<dbReference type="GeneID" id="97608546"/>
<proteinExistence type="predicted"/>
<evidence type="ECO:0000256" key="1">
    <source>
        <dbReference type="SAM" id="MobiDB-lite"/>
    </source>
</evidence>
<keyword evidence="4" id="KW-1185">Reference proteome</keyword>
<keyword evidence="2" id="KW-0472">Membrane</keyword>
<evidence type="ECO:0000256" key="2">
    <source>
        <dbReference type="SAM" id="Phobius"/>
    </source>
</evidence>
<name>A0A2V2N1N7_9EURY</name>
<comment type="caution">
    <text evidence="3">The sequence shown here is derived from an EMBL/GenBank/DDBJ whole genome shotgun (WGS) entry which is preliminary data.</text>
</comment>
<protein>
    <recommendedName>
        <fullName evidence="5">Zinc-ribbon domain-containing protein</fullName>
    </recommendedName>
</protein>
<dbReference type="OrthoDB" id="117398at2157"/>
<gene>
    <name evidence="3" type="ORF">DLD82_12175</name>
</gene>
<organism evidence="3 4">
    <name type="scientific">Methanospirillum stamsii</name>
    <dbReference type="NCBI Taxonomy" id="1277351"/>
    <lineage>
        <taxon>Archaea</taxon>
        <taxon>Methanobacteriati</taxon>
        <taxon>Methanobacteriota</taxon>
        <taxon>Stenosarchaea group</taxon>
        <taxon>Methanomicrobia</taxon>
        <taxon>Methanomicrobiales</taxon>
        <taxon>Methanospirillaceae</taxon>
        <taxon>Methanospirillum</taxon>
    </lineage>
</organism>
<dbReference type="EMBL" id="QGMZ01000026">
    <property type="protein sequence ID" value="PWR72485.1"/>
    <property type="molecule type" value="Genomic_DNA"/>
</dbReference>
<feature type="region of interest" description="Disordered" evidence="1">
    <location>
        <begin position="46"/>
        <end position="84"/>
    </location>
</feature>
<dbReference type="Proteomes" id="UP000245934">
    <property type="component" value="Unassembled WGS sequence"/>
</dbReference>
<accession>A0A2V2N1N7</accession>
<evidence type="ECO:0000313" key="4">
    <source>
        <dbReference type="Proteomes" id="UP000245934"/>
    </source>
</evidence>
<dbReference type="Gene3D" id="2.60.120.560">
    <property type="entry name" value="Exo-inulinase, domain 1"/>
    <property type="match status" value="1"/>
</dbReference>
<keyword evidence="2" id="KW-0812">Transmembrane</keyword>
<keyword evidence="2" id="KW-1133">Transmembrane helix</keyword>
<dbReference type="RefSeq" id="WP_109941396.1">
    <property type="nucleotide sequence ID" value="NZ_CP176366.1"/>
</dbReference>
<reference evidence="3 4" key="1">
    <citation type="submission" date="2018-05" db="EMBL/GenBank/DDBJ databases">
        <title>Draft genome of Methanospirillum stamsii Pt1.</title>
        <authorList>
            <person name="Dueholm M.S."/>
            <person name="Nielsen P.H."/>
            <person name="Bakmann L.F."/>
            <person name="Otzen D.E."/>
        </authorList>
    </citation>
    <scope>NUCLEOTIDE SEQUENCE [LARGE SCALE GENOMIC DNA]</scope>
    <source>
        <strain evidence="3 4">Pt1</strain>
    </source>
</reference>
<sequence>MHTHRCPSCGKEISGQTDNCEYCGMSITNNEKEMVVEPISPYDDLFSDDIIPPKPSEPVQEKPPVKGPYLSPDDDLEGPETAPKKQTFSLPVSRELIFLAGIAIIGIVIIMVLFFLPGPSSDTESAGQNITQIPVPENTSSIQEETTPVPAVPVSKSEGYTMSDDFSDRSSGWGEYDSDTYMRYYSQGEYHMVQKGEDMSDRALLGNDAENFITEVKARLDSGPLTGQYGILFRFSDDNYYLFGINGRGWFTVKKHVDGKVYELIPLTETYILNKGYVTNKLGVKADGNTLSLYINGKMVRAISDTSLTHGDVGFFVSRLAEEGYIKEQSVSVAFDDFKYGEIS</sequence>
<evidence type="ECO:0008006" key="5">
    <source>
        <dbReference type="Google" id="ProtNLM"/>
    </source>
</evidence>
<evidence type="ECO:0000313" key="3">
    <source>
        <dbReference type="EMBL" id="PWR72485.1"/>
    </source>
</evidence>